<sequence>MVMMVALGRAPALGCTLCAPVAASSPQVLRDLGGLHTARSRQVGGFPSLRCDHVLWSKEIQWRWQPVVAASVAGGRSAAVSEMRTRPFRILISTGDVMGDMHGAALVRALIDAAGEEKVEIEVYAMGGKRMKDEGAVLIGDNTGLSSIGLLEALPLVIPSIKIQIRTRKFLKSHPPDLVVLIDYPGINIPFGKYAKKHFGCRVVYYIPPNEWLWNTSRTGAIIGSCDAILSVYPAETAYFRKSGGLVIEVGHPLLDRYNPTQTRTQAREALGYGEKDIVILLMPASRAQELRHVWPIIASAARLLLTRILALGNHHHVHFVVPSVLPSGDHIIKQSFEDFDLTGYASVRNGETQSLMAAADLAITKSGSVNLELALHNVPQVVVYKLDKATAWIARNVFQFAVQYISLVNLILEEQMVPEFIQDDAEPANVANAAFDLLPVSGSGHRNTLLNGYSRLLPLLGKPGVVKRAAEYILHSLNCDEECRRIDMEGTFT</sequence>
<dbReference type="PANTHER" id="PTHR30372">
    <property type="entry name" value="LIPID-A-DISACCHARIDE SYNTHASE"/>
    <property type="match status" value="1"/>
</dbReference>
<protein>
    <recommendedName>
        <fullName evidence="1">lipid-A-disaccharide synthase</fullName>
        <ecNumber evidence="1">2.4.1.182</ecNumber>
    </recommendedName>
</protein>
<proteinExistence type="predicted"/>
<keyword evidence="2" id="KW-0444">Lipid biosynthesis</keyword>
<dbReference type="EC" id="2.4.1.182" evidence="1"/>
<name>A0A8T0GXG9_CERPU</name>
<keyword evidence="4" id="KW-0328">Glycosyltransferase</keyword>
<dbReference type="GO" id="GO:0008915">
    <property type="term" value="F:lipid-A-disaccharide synthase activity"/>
    <property type="evidence" value="ECO:0007669"/>
    <property type="project" value="UniProtKB-EC"/>
</dbReference>
<dbReference type="Proteomes" id="UP000822688">
    <property type="component" value="Chromosome 9"/>
</dbReference>
<keyword evidence="3" id="KW-0441">Lipid A biosynthesis</keyword>
<dbReference type="GO" id="GO:0005543">
    <property type="term" value="F:phospholipid binding"/>
    <property type="evidence" value="ECO:0007669"/>
    <property type="project" value="TreeGrafter"/>
</dbReference>
<gene>
    <name evidence="9" type="ORF">KC19_9G077200</name>
</gene>
<organism evidence="9 10">
    <name type="scientific">Ceratodon purpureus</name>
    <name type="common">Fire moss</name>
    <name type="synonym">Dicranum purpureum</name>
    <dbReference type="NCBI Taxonomy" id="3225"/>
    <lineage>
        <taxon>Eukaryota</taxon>
        <taxon>Viridiplantae</taxon>
        <taxon>Streptophyta</taxon>
        <taxon>Embryophyta</taxon>
        <taxon>Bryophyta</taxon>
        <taxon>Bryophytina</taxon>
        <taxon>Bryopsida</taxon>
        <taxon>Dicranidae</taxon>
        <taxon>Pseudoditrichales</taxon>
        <taxon>Ditrichaceae</taxon>
        <taxon>Ceratodon</taxon>
    </lineage>
</organism>
<keyword evidence="5" id="KW-0808">Transferase</keyword>
<dbReference type="Pfam" id="PF02684">
    <property type="entry name" value="LpxB"/>
    <property type="match status" value="1"/>
</dbReference>
<evidence type="ECO:0000256" key="4">
    <source>
        <dbReference type="ARBA" id="ARBA00022676"/>
    </source>
</evidence>
<keyword evidence="8" id="KW-0732">Signal</keyword>
<dbReference type="PANTHER" id="PTHR30372:SF4">
    <property type="entry name" value="LIPID-A-DISACCHARIDE SYNTHASE, MITOCHONDRIAL-RELATED"/>
    <property type="match status" value="1"/>
</dbReference>
<dbReference type="NCBIfam" id="TIGR00215">
    <property type="entry name" value="lpxB"/>
    <property type="match status" value="1"/>
</dbReference>
<dbReference type="InterPro" id="IPR003835">
    <property type="entry name" value="Glyco_trans_19"/>
</dbReference>
<keyword evidence="10" id="KW-1185">Reference proteome</keyword>
<accession>A0A8T0GXG9</accession>
<comment type="caution">
    <text evidence="9">The sequence shown here is derived from an EMBL/GenBank/DDBJ whole genome shotgun (WGS) entry which is preliminary data.</text>
</comment>
<evidence type="ECO:0000256" key="3">
    <source>
        <dbReference type="ARBA" id="ARBA00022556"/>
    </source>
</evidence>
<evidence type="ECO:0000313" key="9">
    <source>
        <dbReference type="EMBL" id="KAG0561602.1"/>
    </source>
</evidence>
<dbReference type="EMBL" id="CM026430">
    <property type="protein sequence ID" value="KAG0561602.1"/>
    <property type="molecule type" value="Genomic_DNA"/>
</dbReference>
<evidence type="ECO:0000256" key="2">
    <source>
        <dbReference type="ARBA" id="ARBA00022516"/>
    </source>
</evidence>
<comment type="catalytic activity">
    <reaction evidence="7">
        <text>a lipid X + a UDP-2-N,3-O-bis[(3R)-3-hydroxyacyl]-alpha-D-glucosamine = a lipid A disaccharide + UDP + H(+)</text>
        <dbReference type="Rhea" id="RHEA:67828"/>
        <dbReference type="ChEBI" id="CHEBI:15378"/>
        <dbReference type="ChEBI" id="CHEBI:58223"/>
        <dbReference type="ChEBI" id="CHEBI:137748"/>
        <dbReference type="ChEBI" id="CHEBI:176338"/>
        <dbReference type="ChEBI" id="CHEBI:176343"/>
        <dbReference type="EC" id="2.4.1.182"/>
    </reaction>
</comment>
<keyword evidence="6" id="KW-0443">Lipid metabolism</keyword>
<dbReference type="GO" id="GO:0009245">
    <property type="term" value="P:lipid A biosynthetic process"/>
    <property type="evidence" value="ECO:0007669"/>
    <property type="project" value="UniProtKB-KW"/>
</dbReference>
<evidence type="ECO:0000256" key="7">
    <source>
        <dbReference type="ARBA" id="ARBA00048975"/>
    </source>
</evidence>
<evidence type="ECO:0000313" key="10">
    <source>
        <dbReference type="Proteomes" id="UP000822688"/>
    </source>
</evidence>
<dbReference type="SUPFAM" id="SSF53756">
    <property type="entry name" value="UDP-Glycosyltransferase/glycogen phosphorylase"/>
    <property type="match status" value="1"/>
</dbReference>
<evidence type="ECO:0000256" key="1">
    <source>
        <dbReference type="ARBA" id="ARBA00012687"/>
    </source>
</evidence>
<reference evidence="9" key="1">
    <citation type="submission" date="2020-06" db="EMBL/GenBank/DDBJ databases">
        <title>WGS assembly of Ceratodon purpureus strain R40.</title>
        <authorList>
            <person name="Carey S.B."/>
            <person name="Jenkins J."/>
            <person name="Shu S."/>
            <person name="Lovell J.T."/>
            <person name="Sreedasyam A."/>
            <person name="Maumus F."/>
            <person name="Tiley G.P."/>
            <person name="Fernandez-Pozo N."/>
            <person name="Barry K."/>
            <person name="Chen C."/>
            <person name="Wang M."/>
            <person name="Lipzen A."/>
            <person name="Daum C."/>
            <person name="Saski C.A."/>
            <person name="Payton A.C."/>
            <person name="Mcbreen J.C."/>
            <person name="Conrad R.E."/>
            <person name="Kollar L.M."/>
            <person name="Olsson S."/>
            <person name="Huttunen S."/>
            <person name="Landis J.B."/>
            <person name="Wickett N.J."/>
            <person name="Johnson M.G."/>
            <person name="Rensing S.A."/>
            <person name="Grimwood J."/>
            <person name="Schmutz J."/>
            <person name="Mcdaniel S.F."/>
        </authorList>
    </citation>
    <scope>NUCLEOTIDE SEQUENCE</scope>
    <source>
        <strain evidence="9">R40</strain>
    </source>
</reference>
<feature type="signal peptide" evidence="8">
    <location>
        <begin position="1"/>
        <end position="23"/>
    </location>
</feature>
<evidence type="ECO:0000256" key="5">
    <source>
        <dbReference type="ARBA" id="ARBA00022679"/>
    </source>
</evidence>
<evidence type="ECO:0000256" key="6">
    <source>
        <dbReference type="ARBA" id="ARBA00023098"/>
    </source>
</evidence>
<evidence type="ECO:0000256" key="8">
    <source>
        <dbReference type="SAM" id="SignalP"/>
    </source>
</evidence>
<dbReference type="AlphaFoldDB" id="A0A8T0GXG9"/>
<dbReference type="GO" id="GO:0016020">
    <property type="term" value="C:membrane"/>
    <property type="evidence" value="ECO:0007669"/>
    <property type="project" value="GOC"/>
</dbReference>
<feature type="chain" id="PRO_5035840562" description="lipid-A-disaccharide synthase" evidence="8">
    <location>
        <begin position="24"/>
        <end position="494"/>
    </location>
</feature>